<dbReference type="InterPro" id="IPR029069">
    <property type="entry name" value="HotDog_dom_sf"/>
</dbReference>
<keyword evidence="2" id="KW-1185">Reference proteome</keyword>
<reference evidence="1 2" key="1">
    <citation type="submission" date="2018-12" db="EMBL/GenBank/DDBJ databases">
        <title>The whole draft genome of Aquabacterium sp. SJQ9.</title>
        <authorList>
            <person name="Sun L."/>
            <person name="Gao X."/>
            <person name="Chen W."/>
            <person name="Huang K."/>
        </authorList>
    </citation>
    <scope>NUCLEOTIDE SEQUENCE [LARGE SCALE GENOMIC DNA]</scope>
    <source>
        <strain evidence="1 2">SJQ9</strain>
    </source>
</reference>
<dbReference type="RefSeq" id="WP_125245043.1">
    <property type="nucleotide sequence ID" value="NZ_RSED01000022.1"/>
</dbReference>
<organism evidence="1 2">
    <name type="scientific">Aquabacterium soli</name>
    <dbReference type="NCBI Taxonomy" id="2493092"/>
    <lineage>
        <taxon>Bacteria</taxon>
        <taxon>Pseudomonadati</taxon>
        <taxon>Pseudomonadota</taxon>
        <taxon>Betaproteobacteria</taxon>
        <taxon>Burkholderiales</taxon>
        <taxon>Aquabacterium</taxon>
    </lineage>
</organism>
<comment type="caution">
    <text evidence="1">The sequence shown here is derived from an EMBL/GenBank/DDBJ whole genome shotgun (WGS) entry which is preliminary data.</text>
</comment>
<gene>
    <name evidence="1" type="ORF">EIP75_20410</name>
</gene>
<dbReference type="Proteomes" id="UP000269265">
    <property type="component" value="Unassembled WGS sequence"/>
</dbReference>
<proteinExistence type="predicted"/>
<dbReference type="AlphaFoldDB" id="A0A3R8T942"/>
<accession>A0A3R8T942</accession>
<dbReference type="SUPFAM" id="SSF54637">
    <property type="entry name" value="Thioesterase/thiol ester dehydrase-isomerase"/>
    <property type="match status" value="1"/>
</dbReference>
<evidence type="ECO:0000313" key="1">
    <source>
        <dbReference type="EMBL" id="RRS02436.1"/>
    </source>
</evidence>
<name>A0A3R8T942_9BURK</name>
<dbReference type="Pfam" id="PF13279">
    <property type="entry name" value="4HBT_2"/>
    <property type="match status" value="1"/>
</dbReference>
<evidence type="ECO:0000313" key="2">
    <source>
        <dbReference type="Proteomes" id="UP000269265"/>
    </source>
</evidence>
<dbReference type="CDD" id="cd00586">
    <property type="entry name" value="4HBT"/>
    <property type="match status" value="1"/>
</dbReference>
<sequence>MARIQFELPEQFLFSTDVPIYISHVNQGGHLDNALLLTLVSEARVRFFRWLGYRSEGDIDGQSIVVGDMMAQYKSEAFYGETMQVDMVPDDFNKYGFDLVFRLRDKATGREVARGKTGVVFLSADNFGQGRKTVAPPPASFAERLEKARAGTLPSSAA</sequence>
<dbReference type="EMBL" id="RSED01000022">
    <property type="protein sequence ID" value="RRS02436.1"/>
    <property type="molecule type" value="Genomic_DNA"/>
</dbReference>
<dbReference type="OrthoDB" id="333038at2"/>
<dbReference type="Gene3D" id="3.10.129.10">
    <property type="entry name" value="Hotdog Thioesterase"/>
    <property type="match status" value="1"/>
</dbReference>
<protein>
    <submittedName>
        <fullName evidence="1">Acyl-CoA thioesterase</fullName>
    </submittedName>
</protein>